<comment type="caution">
    <text evidence="1">The sequence shown here is derived from an EMBL/GenBank/DDBJ whole genome shotgun (WGS) entry which is preliminary data.</text>
</comment>
<dbReference type="EMBL" id="JAOPJF010000070">
    <property type="protein sequence ID" value="KAK1141042.1"/>
    <property type="molecule type" value="Genomic_DNA"/>
</dbReference>
<protein>
    <submittedName>
        <fullName evidence="1">Uncharacterized protein</fullName>
    </submittedName>
</protein>
<sequence length="1102" mass="121275">MTDSSDASYLAPSGQLGELTALGDVIDQGILSMETADYFLEVFKNQMAMHFPFVVLPSHTGSSDLRRKKPFLFLAILASSTYEDLPLQRRLGREIKEQVASRMIINGEVSFELLQGLLVYLAWSHFHTKPHRYTQILQLAIGLMIELRLDRPQHTTNAKTALQWKSNSSSNDRVYTRRSWGRDEQRAVAGLYYLSSTSAVLVQKPSSFPNISTYLEDCCHSLRETDEYPNDRYIGHITQLQLLTERIDRVVACPGTNACDPSPVTDLYISSLHEDLGCFRRRLPFDLHSYPLLAMQFHVAELCLCQLSIGSNSEHSPKSDRQQELTFVGLHAAESLFRMYLSLPANYGLGLNNTQWIQMGFSLLVACKLVLATAKPFPKASSPQRTQWLETMSQLHDRVGSLSTARIDQDSERDVFSGFSQRVSRVMSWLGKEPQSEGAYADQPVQRPRNSLSGPSVIEKDRLGNADPASLIEPASVDLGFDMGSDFDLTHDAFFATALDQMMEYIFENSGVALKHLKQIQPQSFITMHFPSLSLNLLSSLLILPPSVYSFAPCPLLGPAFPPFKLDPSAKDVSKAIKELTHELDDQIKSGNGSHGITYPNTTSFSLALFSTNEGAGSDGPFFYDYHYTAPSLKQSKHYRAADMNSVYRIGGLSQVFTIWTLLATADDGVLDDAVTKYLPELESANRDAAEDAASFVAWERVTIGQLASHMAGIARDSCVSSLNDEIKSGPGLPKPPASSVICNSISEDDVIARLIQQKPAAFPDSTPLYSNMGFEVLGYVIQNITGQPFEEVLQDKILRPLALEDTSLSRPSNSSKGIIPVNEGTSGWANEYAGAAPAISMFSSITDLSLAGKAILNSTLLSHLQTRHWLNPVSHTSNPANSLGYPWIIYSSGNYPNTSMVDIYTYYSDMGLYSSYLGIVPDFNIGFAILAADSVASPDLNAHVDIVGDVFLEAMMKTSATQASMNFGGHYRASDNRSSITLSVDDLPGLFIQDFVSHGSDFRRTLASLTGVQDPDDLSIRLYPTGLILPSESSSRQTFRAVFQDKTELADNGTPTCVSWIDVGKLKSNKAPLDEFVFEVNGDGEAVGVEIPALEVTLKRN</sequence>
<evidence type="ECO:0000313" key="2">
    <source>
        <dbReference type="Proteomes" id="UP001177260"/>
    </source>
</evidence>
<reference evidence="1 2" key="1">
    <citation type="journal article" date="2023" name="ACS Omega">
        <title>Identification of the Neoaspergillic Acid Biosynthesis Gene Cluster by Establishing an In Vitro CRISPR-Ribonucleoprotein Genetic System in Aspergillus melleus.</title>
        <authorList>
            <person name="Yuan B."/>
            <person name="Grau M.F."/>
            <person name="Murata R.M."/>
            <person name="Torok T."/>
            <person name="Venkateswaran K."/>
            <person name="Stajich J.E."/>
            <person name="Wang C.C.C."/>
        </authorList>
    </citation>
    <scope>NUCLEOTIDE SEQUENCE [LARGE SCALE GENOMIC DNA]</scope>
    <source>
        <strain evidence="1 2">IMV 1140</strain>
    </source>
</reference>
<name>A0ACC3AT96_9EURO</name>
<organism evidence="1 2">
    <name type="scientific">Aspergillus melleus</name>
    <dbReference type="NCBI Taxonomy" id="138277"/>
    <lineage>
        <taxon>Eukaryota</taxon>
        <taxon>Fungi</taxon>
        <taxon>Dikarya</taxon>
        <taxon>Ascomycota</taxon>
        <taxon>Pezizomycotina</taxon>
        <taxon>Eurotiomycetes</taxon>
        <taxon>Eurotiomycetidae</taxon>
        <taxon>Eurotiales</taxon>
        <taxon>Aspergillaceae</taxon>
        <taxon>Aspergillus</taxon>
        <taxon>Aspergillus subgen. Circumdati</taxon>
    </lineage>
</organism>
<dbReference type="Proteomes" id="UP001177260">
    <property type="component" value="Unassembled WGS sequence"/>
</dbReference>
<evidence type="ECO:0000313" key="1">
    <source>
        <dbReference type="EMBL" id="KAK1141042.1"/>
    </source>
</evidence>
<proteinExistence type="predicted"/>
<keyword evidence="2" id="KW-1185">Reference proteome</keyword>
<accession>A0ACC3AT96</accession>
<gene>
    <name evidence="1" type="ORF">N8T08_009615</name>
</gene>